<evidence type="ECO:0000256" key="1">
    <source>
        <dbReference type="SAM" id="MobiDB-lite"/>
    </source>
</evidence>
<evidence type="ECO:0008006" key="4">
    <source>
        <dbReference type="Google" id="ProtNLM"/>
    </source>
</evidence>
<dbReference type="Proteomes" id="UP001296104">
    <property type="component" value="Unassembled WGS sequence"/>
</dbReference>
<dbReference type="EMBL" id="CAVMBE010000082">
    <property type="protein sequence ID" value="CAK4033286.1"/>
    <property type="molecule type" value="Genomic_DNA"/>
</dbReference>
<name>A0AAI8Z6C3_9PEZI</name>
<gene>
    <name evidence="2" type="ORF">LECACI_7A008444</name>
</gene>
<dbReference type="AlphaFoldDB" id="A0AAI8Z6C3"/>
<proteinExistence type="predicted"/>
<organism evidence="2 3">
    <name type="scientific">Lecanosticta acicola</name>
    <dbReference type="NCBI Taxonomy" id="111012"/>
    <lineage>
        <taxon>Eukaryota</taxon>
        <taxon>Fungi</taxon>
        <taxon>Dikarya</taxon>
        <taxon>Ascomycota</taxon>
        <taxon>Pezizomycotina</taxon>
        <taxon>Dothideomycetes</taxon>
        <taxon>Dothideomycetidae</taxon>
        <taxon>Mycosphaerellales</taxon>
        <taxon>Mycosphaerellaceae</taxon>
        <taxon>Lecanosticta</taxon>
    </lineage>
</organism>
<evidence type="ECO:0000313" key="2">
    <source>
        <dbReference type="EMBL" id="CAK4033286.1"/>
    </source>
</evidence>
<feature type="region of interest" description="Disordered" evidence="1">
    <location>
        <begin position="1"/>
        <end position="80"/>
    </location>
</feature>
<evidence type="ECO:0000313" key="3">
    <source>
        <dbReference type="Proteomes" id="UP001296104"/>
    </source>
</evidence>
<protein>
    <recommendedName>
        <fullName evidence="4">No apical meristem-associated C-terminal domain-containing protein</fullName>
    </recommendedName>
</protein>
<accession>A0AAI8Z6C3</accession>
<comment type="caution">
    <text evidence="2">The sequence shown here is derived from an EMBL/GenBank/DDBJ whole genome shotgun (WGS) entry which is preliminary data.</text>
</comment>
<sequence>MDDNPVFGGESGAESLSQQFRRTPSPAAPSWHGSEEAEEDESLGGLRPRGEKRPLYDEAGAMPPKKKTKPRPSLGSRVRDLAQKAVEADVAAVDAAANNKEKTLLQARLEKSRAALAAFTECPHWDKLAQ</sequence>
<reference evidence="2" key="1">
    <citation type="submission" date="2023-11" db="EMBL/GenBank/DDBJ databases">
        <authorList>
            <person name="Alioto T."/>
            <person name="Alioto T."/>
            <person name="Gomez Garrido J."/>
        </authorList>
    </citation>
    <scope>NUCLEOTIDE SEQUENCE</scope>
</reference>
<keyword evidence="3" id="KW-1185">Reference proteome</keyword>